<name>A0A3E0UAT8_9GAMM</name>
<comment type="caution">
    <text evidence="1">The sequence shown here is derived from an EMBL/GenBank/DDBJ whole genome shotgun (WGS) entry which is preliminary data.</text>
</comment>
<accession>A0A3E0UAT8</accession>
<gene>
    <name evidence="1" type="ORF">DXX92_01030</name>
</gene>
<dbReference type="AlphaFoldDB" id="A0A3E0UAT8"/>
<organism evidence="1 2">
    <name type="scientific">Thalassotalea euphylliae</name>
    <dbReference type="NCBI Taxonomy" id="1655234"/>
    <lineage>
        <taxon>Bacteria</taxon>
        <taxon>Pseudomonadati</taxon>
        <taxon>Pseudomonadota</taxon>
        <taxon>Gammaproteobacteria</taxon>
        <taxon>Alteromonadales</taxon>
        <taxon>Colwelliaceae</taxon>
        <taxon>Thalassotalea</taxon>
    </lineage>
</organism>
<dbReference type="RefSeq" id="WP_115998727.1">
    <property type="nucleotide sequence ID" value="NZ_QUOV01000001.1"/>
</dbReference>
<reference evidence="1 2" key="1">
    <citation type="submission" date="2018-08" db="EMBL/GenBank/DDBJ databases">
        <title>Thalassotalea euphylliae genome.</title>
        <authorList>
            <person name="Summers S."/>
            <person name="Rice S.A."/>
            <person name="Freckelton M.L."/>
            <person name="Nedved B.T."/>
            <person name="Hadfield M.G."/>
        </authorList>
    </citation>
    <scope>NUCLEOTIDE SEQUENCE [LARGE SCALE GENOMIC DNA]</scope>
    <source>
        <strain evidence="1 2">H2</strain>
    </source>
</reference>
<dbReference type="Proteomes" id="UP000256999">
    <property type="component" value="Unassembled WGS sequence"/>
</dbReference>
<protein>
    <submittedName>
        <fullName evidence="1">Uncharacterized protein</fullName>
    </submittedName>
</protein>
<dbReference type="EMBL" id="QUOV01000001">
    <property type="protein sequence ID" value="REL34046.1"/>
    <property type="molecule type" value="Genomic_DNA"/>
</dbReference>
<evidence type="ECO:0000313" key="2">
    <source>
        <dbReference type="Proteomes" id="UP000256999"/>
    </source>
</evidence>
<evidence type="ECO:0000313" key="1">
    <source>
        <dbReference type="EMBL" id="REL34046.1"/>
    </source>
</evidence>
<proteinExistence type="predicted"/>
<sequence>MILLGMLKNYIDSNWPSKSSMMVAIAAATVCSDRYGVSLLTLSTDLDREGKKLVFFLMNATDLPDFNASSRAKMFDYLMQDHLLGRVRKGDVNDAHSRQIQRTLRMKSE</sequence>